<evidence type="ECO:0000313" key="2">
    <source>
        <dbReference type="EMBL" id="GAA1604256.1"/>
    </source>
</evidence>
<sequence>MTATSEAPAGKTVRGRPLAALNPIEQLRAGHLPRRLVQLYLGLTLYGASMGLMIQGNLGLDPWDVLHSGITQHLDLSFGTVVIAMSFLVLLAWIPLRQWPGLGTISNAIVIGLVTDLTLSTVDRPDELWLRSVFMVAGIVVNALASALYIGAQFGPGPRDGLMTGLVRRTGLSVRLVRTTIEVTVLAIGFALGGVVGLGTVAYALAIGPLVHVLLPLFTIKLNLPAARQTEQEAGK</sequence>
<reference evidence="2 3" key="1">
    <citation type="journal article" date="2019" name="Int. J. Syst. Evol. Microbiol.">
        <title>The Global Catalogue of Microorganisms (GCM) 10K type strain sequencing project: providing services to taxonomists for standard genome sequencing and annotation.</title>
        <authorList>
            <consortium name="The Broad Institute Genomics Platform"/>
            <consortium name="The Broad Institute Genome Sequencing Center for Infectious Disease"/>
            <person name="Wu L."/>
            <person name="Ma J."/>
        </authorList>
    </citation>
    <scope>NUCLEOTIDE SEQUENCE [LARGE SCALE GENOMIC DNA]</scope>
    <source>
        <strain evidence="2 3">JCM 14969</strain>
    </source>
</reference>
<dbReference type="PANTHER" id="PTHR40078">
    <property type="entry name" value="INTEGRAL MEMBRANE PROTEIN-RELATED"/>
    <property type="match status" value="1"/>
</dbReference>
<keyword evidence="3" id="KW-1185">Reference proteome</keyword>
<evidence type="ECO:0000313" key="3">
    <source>
        <dbReference type="Proteomes" id="UP001500393"/>
    </source>
</evidence>
<name>A0ABN2EG78_9ACTN</name>
<organism evidence="2 3">
    <name type="scientific">Kribbella sancticallisti</name>
    <dbReference type="NCBI Taxonomy" id="460087"/>
    <lineage>
        <taxon>Bacteria</taxon>
        <taxon>Bacillati</taxon>
        <taxon>Actinomycetota</taxon>
        <taxon>Actinomycetes</taxon>
        <taxon>Propionibacteriales</taxon>
        <taxon>Kribbellaceae</taxon>
        <taxon>Kribbella</taxon>
    </lineage>
</organism>
<dbReference type="InterPro" id="IPR038750">
    <property type="entry name" value="YczE/YyaS-like"/>
</dbReference>
<dbReference type="EMBL" id="BAAAOS010000054">
    <property type="protein sequence ID" value="GAA1604256.1"/>
    <property type="molecule type" value="Genomic_DNA"/>
</dbReference>
<dbReference type="Pfam" id="PF19700">
    <property type="entry name" value="DUF6198"/>
    <property type="match status" value="1"/>
</dbReference>
<feature type="transmembrane region" description="Helical" evidence="1">
    <location>
        <begin position="101"/>
        <end position="122"/>
    </location>
</feature>
<feature type="transmembrane region" description="Helical" evidence="1">
    <location>
        <begin position="76"/>
        <end position="94"/>
    </location>
</feature>
<dbReference type="PANTHER" id="PTHR40078:SF1">
    <property type="entry name" value="INTEGRAL MEMBRANE PROTEIN"/>
    <property type="match status" value="1"/>
</dbReference>
<dbReference type="RefSeq" id="WP_344220845.1">
    <property type="nucleotide sequence ID" value="NZ_BAAAOS010000054.1"/>
</dbReference>
<dbReference type="Proteomes" id="UP001500393">
    <property type="component" value="Unassembled WGS sequence"/>
</dbReference>
<gene>
    <name evidence="2" type="ORF">GCM10009789_67800</name>
</gene>
<accession>A0ABN2EG78</accession>
<feature type="transmembrane region" description="Helical" evidence="1">
    <location>
        <begin position="36"/>
        <end position="56"/>
    </location>
</feature>
<keyword evidence="1" id="KW-0472">Membrane</keyword>
<protein>
    <submittedName>
        <fullName evidence="2">Membrane protein</fullName>
    </submittedName>
</protein>
<keyword evidence="1" id="KW-0812">Transmembrane</keyword>
<feature type="transmembrane region" description="Helical" evidence="1">
    <location>
        <begin position="128"/>
        <end position="151"/>
    </location>
</feature>
<keyword evidence="1" id="KW-1133">Transmembrane helix</keyword>
<comment type="caution">
    <text evidence="2">The sequence shown here is derived from an EMBL/GenBank/DDBJ whole genome shotgun (WGS) entry which is preliminary data.</text>
</comment>
<proteinExistence type="predicted"/>
<evidence type="ECO:0000256" key="1">
    <source>
        <dbReference type="SAM" id="Phobius"/>
    </source>
</evidence>